<dbReference type="EMBL" id="QLLR01000004">
    <property type="protein sequence ID" value="RAJ33453.1"/>
    <property type="molecule type" value="Genomic_DNA"/>
</dbReference>
<organism evidence="9 10">
    <name type="scientific">Pedobacter cryoconitis</name>
    <dbReference type="NCBI Taxonomy" id="188932"/>
    <lineage>
        <taxon>Bacteria</taxon>
        <taxon>Pseudomonadati</taxon>
        <taxon>Bacteroidota</taxon>
        <taxon>Sphingobacteriia</taxon>
        <taxon>Sphingobacteriales</taxon>
        <taxon>Sphingobacteriaceae</taxon>
        <taxon>Pedobacter</taxon>
    </lineage>
</organism>
<dbReference type="Proteomes" id="UP000249754">
    <property type="component" value="Unassembled WGS sequence"/>
</dbReference>
<feature type="transmembrane region" description="Helical" evidence="8">
    <location>
        <begin position="219"/>
        <end position="240"/>
    </location>
</feature>
<evidence type="ECO:0000256" key="8">
    <source>
        <dbReference type="SAM" id="Phobius"/>
    </source>
</evidence>
<dbReference type="PANTHER" id="PTHR22926">
    <property type="entry name" value="PHOSPHO-N-ACETYLMURAMOYL-PENTAPEPTIDE-TRANSFERASE"/>
    <property type="match status" value="1"/>
</dbReference>
<keyword evidence="5 8" id="KW-1133">Transmembrane helix</keyword>
<sequence length="324" mass="37125">MTITLSLAIFSILFILELIYFGIANKFNIIDQPNHRSSHINITLRGGGIIFAISLFLYPFYFGFEYKYFLLGLVIISLISFVDDIKPVSNKLRVLFHLVGVALMFSQLDLFNLPVYWIILTLILVIGSINAINFMDGINGITGSYALITLFTLLYVNSYMMEFVNSNLLITSIISVVVFNFFNFRKKAKCFAGDVGSVSIAFIILFFLLQLIIKTENFSYLLFLLLYGLDAVTTIFFRLVRKENIFDAHRSHFYQYLANERKIPHLAVSILYAIIQVVINTIIIFFMPNSILLIVLFLLFSTLTFLALRFFLEGSKRLLGISIF</sequence>
<keyword evidence="3 9" id="KW-0808">Transferase</keyword>
<feature type="transmembrane region" description="Helical" evidence="8">
    <location>
        <begin position="266"/>
        <end position="285"/>
    </location>
</feature>
<name>A0A327T162_9SPHI</name>
<dbReference type="GO" id="GO:0016780">
    <property type="term" value="F:phosphotransferase activity, for other substituted phosphate groups"/>
    <property type="evidence" value="ECO:0007669"/>
    <property type="project" value="InterPro"/>
</dbReference>
<dbReference type="GO" id="GO:0046872">
    <property type="term" value="F:metal ion binding"/>
    <property type="evidence" value="ECO:0007669"/>
    <property type="project" value="UniProtKB-KW"/>
</dbReference>
<comment type="subcellular location">
    <subcellularLocation>
        <location evidence="1">Cell membrane</location>
        <topology evidence="1">Multi-pass membrane protein</topology>
    </subcellularLocation>
</comment>
<keyword evidence="7" id="KW-0460">Magnesium</keyword>
<dbReference type="AlphaFoldDB" id="A0A327T162"/>
<dbReference type="GO" id="GO:0009103">
    <property type="term" value="P:lipopolysaccharide biosynthetic process"/>
    <property type="evidence" value="ECO:0007669"/>
    <property type="project" value="TreeGrafter"/>
</dbReference>
<evidence type="ECO:0000256" key="3">
    <source>
        <dbReference type="ARBA" id="ARBA00022679"/>
    </source>
</evidence>
<evidence type="ECO:0000256" key="4">
    <source>
        <dbReference type="ARBA" id="ARBA00022692"/>
    </source>
</evidence>
<accession>A0A327T162</accession>
<proteinExistence type="predicted"/>
<comment type="caution">
    <text evidence="9">The sequence shown here is derived from an EMBL/GenBank/DDBJ whole genome shotgun (WGS) entry which is preliminary data.</text>
</comment>
<keyword evidence="6 8" id="KW-0472">Membrane</keyword>
<evidence type="ECO:0000256" key="5">
    <source>
        <dbReference type="ARBA" id="ARBA00022989"/>
    </source>
</evidence>
<feature type="binding site" evidence="7">
    <location>
        <position position="133"/>
    </location>
    <ligand>
        <name>Mg(2+)</name>
        <dbReference type="ChEBI" id="CHEBI:18420"/>
    </ligand>
</feature>
<reference evidence="9 10" key="1">
    <citation type="submission" date="2018-06" db="EMBL/GenBank/DDBJ databases">
        <title>Genomic Encyclopedia of Archaeal and Bacterial Type Strains, Phase II (KMG-II): from individual species to whole genera.</title>
        <authorList>
            <person name="Goeker M."/>
        </authorList>
    </citation>
    <scope>NUCLEOTIDE SEQUENCE [LARGE SCALE GENOMIC DNA]</scope>
    <source>
        <strain evidence="9 10">DSM 14825</strain>
    </source>
</reference>
<feature type="transmembrane region" description="Helical" evidence="8">
    <location>
        <begin position="167"/>
        <end position="184"/>
    </location>
</feature>
<feature type="transmembrane region" description="Helical" evidence="8">
    <location>
        <begin position="44"/>
        <end position="62"/>
    </location>
</feature>
<feature type="transmembrane region" description="Helical" evidence="8">
    <location>
        <begin position="144"/>
        <end position="161"/>
    </location>
</feature>
<dbReference type="OrthoDB" id="9783652at2"/>
<evidence type="ECO:0000313" key="9">
    <source>
        <dbReference type="EMBL" id="RAJ33453.1"/>
    </source>
</evidence>
<comment type="cofactor">
    <cofactor evidence="7">
        <name>Mg(2+)</name>
        <dbReference type="ChEBI" id="CHEBI:18420"/>
    </cofactor>
</comment>
<dbReference type="InterPro" id="IPR000715">
    <property type="entry name" value="Glycosyl_transferase_4"/>
</dbReference>
<evidence type="ECO:0000256" key="2">
    <source>
        <dbReference type="ARBA" id="ARBA00022475"/>
    </source>
</evidence>
<feature type="binding site" evidence="7">
    <location>
        <position position="194"/>
    </location>
    <ligand>
        <name>Mg(2+)</name>
        <dbReference type="ChEBI" id="CHEBI:18420"/>
    </ligand>
</feature>
<dbReference type="GO" id="GO:0071555">
    <property type="term" value="P:cell wall organization"/>
    <property type="evidence" value="ECO:0007669"/>
    <property type="project" value="TreeGrafter"/>
</dbReference>
<gene>
    <name evidence="9" type="ORF">LY11_01502</name>
</gene>
<evidence type="ECO:0000256" key="6">
    <source>
        <dbReference type="ARBA" id="ARBA00023136"/>
    </source>
</evidence>
<keyword evidence="2" id="KW-1003">Cell membrane</keyword>
<dbReference type="STRING" id="188932.AY601_4551"/>
<feature type="transmembrane region" description="Helical" evidence="8">
    <location>
        <begin position="291"/>
        <end position="312"/>
    </location>
</feature>
<dbReference type="Pfam" id="PF00953">
    <property type="entry name" value="Glycos_transf_4"/>
    <property type="match status" value="1"/>
</dbReference>
<dbReference type="GO" id="GO:0005886">
    <property type="term" value="C:plasma membrane"/>
    <property type="evidence" value="ECO:0007669"/>
    <property type="project" value="UniProtKB-SubCell"/>
</dbReference>
<dbReference type="GO" id="GO:0044038">
    <property type="term" value="P:cell wall macromolecule biosynthetic process"/>
    <property type="evidence" value="ECO:0007669"/>
    <property type="project" value="TreeGrafter"/>
</dbReference>
<dbReference type="RefSeq" id="WP_111633067.1">
    <property type="nucleotide sequence ID" value="NZ_QLLR01000004.1"/>
</dbReference>
<feature type="transmembrane region" description="Helical" evidence="8">
    <location>
        <begin position="6"/>
        <end position="23"/>
    </location>
</feature>
<feature type="transmembrane region" description="Helical" evidence="8">
    <location>
        <begin position="114"/>
        <end position="132"/>
    </location>
</feature>
<evidence type="ECO:0000256" key="1">
    <source>
        <dbReference type="ARBA" id="ARBA00004651"/>
    </source>
</evidence>
<evidence type="ECO:0000313" key="10">
    <source>
        <dbReference type="Proteomes" id="UP000249754"/>
    </source>
</evidence>
<feature type="transmembrane region" description="Helical" evidence="8">
    <location>
        <begin position="68"/>
        <end position="85"/>
    </location>
</feature>
<feature type="transmembrane region" description="Helical" evidence="8">
    <location>
        <begin position="191"/>
        <end position="213"/>
    </location>
</feature>
<keyword evidence="7" id="KW-0479">Metal-binding</keyword>
<keyword evidence="4 8" id="KW-0812">Transmembrane</keyword>
<evidence type="ECO:0000256" key="7">
    <source>
        <dbReference type="PIRSR" id="PIRSR600715-1"/>
    </source>
</evidence>
<dbReference type="PANTHER" id="PTHR22926:SF3">
    <property type="entry name" value="UNDECAPRENYL-PHOSPHATE ALPHA-N-ACETYLGLUCOSAMINYL 1-PHOSPHATE TRANSFERASE"/>
    <property type="match status" value="1"/>
</dbReference>
<protein>
    <submittedName>
        <fullName evidence="9">UDP-N-acetylmuramyl pentapeptide phosphotransferase/UDP-N-acetylglucosamine-1-phosphate transferase</fullName>
    </submittedName>
</protein>